<dbReference type="AlphaFoldDB" id="A0A9W8A0R3"/>
<dbReference type="Proteomes" id="UP001150538">
    <property type="component" value="Unassembled WGS sequence"/>
</dbReference>
<feature type="compositionally biased region" description="Polar residues" evidence="1">
    <location>
        <begin position="37"/>
        <end position="48"/>
    </location>
</feature>
<name>A0A9W8A0R3_9FUNG</name>
<proteinExistence type="predicted"/>
<evidence type="ECO:0000313" key="2">
    <source>
        <dbReference type="EMBL" id="KAJ1920568.1"/>
    </source>
</evidence>
<gene>
    <name evidence="2" type="ORF">H4219_001268</name>
</gene>
<reference evidence="2" key="1">
    <citation type="submission" date="2022-07" db="EMBL/GenBank/DDBJ databases">
        <title>Phylogenomic reconstructions and comparative analyses of Kickxellomycotina fungi.</title>
        <authorList>
            <person name="Reynolds N.K."/>
            <person name="Stajich J.E."/>
            <person name="Barry K."/>
            <person name="Grigoriev I.V."/>
            <person name="Crous P."/>
            <person name="Smith M.E."/>
        </authorList>
    </citation>
    <scope>NUCLEOTIDE SEQUENCE</scope>
    <source>
        <strain evidence="2">NBRC 100468</strain>
    </source>
</reference>
<keyword evidence="3" id="KW-1185">Reference proteome</keyword>
<sequence length="437" mass="47895">MVCITADRDCRQRVTHWVQVGFAKLLDSKKPRKEISQHTSHQFEQQEQLAAPPNASQEEHQLSSLSQGLEGPTAAKQQAALPSPPQSVGEASSIKIDSSHDPAGPENQISTGSIDAYHPLVKGLGYSTPQTYRSAITTRAHTPELEAMMGNGIESAKTGGLEGVVKIARPENAVTTATTTKTLKHIDIVPNEANTYPNIVSRPFSATSNNSTAGSATLLQTDSEIETDHILFVCTKCQRQKVKDKCEESCGPSYFKCRLGNISNSGDEPGKSLLGDMEDLIVPMTPSYANDGRKKKTGQILYENIKALHEQTERLKSRAACHGGPEHQHHDQLRRGEINCPNAVQPRLKIVPVECLSYCDYANVVAYSAPNKFSYQVAQIKEDNPEEIEALMSFAEQYIESSDGFSKSKTRPNQLKGKVVARIPPLTPSFQNRSLDK</sequence>
<feature type="region of interest" description="Disordered" evidence="1">
    <location>
        <begin position="30"/>
        <end position="114"/>
    </location>
</feature>
<accession>A0A9W8A0R3</accession>
<dbReference type="EMBL" id="JANBPU010000012">
    <property type="protein sequence ID" value="KAJ1920568.1"/>
    <property type="molecule type" value="Genomic_DNA"/>
</dbReference>
<dbReference type="OrthoDB" id="5589413at2759"/>
<feature type="compositionally biased region" description="Low complexity" evidence="1">
    <location>
        <begin position="62"/>
        <end position="71"/>
    </location>
</feature>
<comment type="caution">
    <text evidence="2">The sequence shown here is derived from an EMBL/GenBank/DDBJ whole genome shotgun (WGS) entry which is preliminary data.</text>
</comment>
<evidence type="ECO:0000256" key="1">
    <source>
        <dbReference type="SAM" id="MobiDB-lite"/>
    </source>
</evidence>
<protein>
    <submittedName>
        <fullName evidence="2">Uncharacterized protein</fullName>
    </submittedName>
</protein>
<evidence type="ECO:0000313" key="3">
    <source>
        <dbReference type="Proteomes" id="UP001150538"/>
    </source>
</evidence>
<organism evidence="2 3">
    <name type="scientific">Mycoemilia scoparia</name>
    <dbReference type="NCBI Taxonomy" id="417184"/>
    <lineage>
        <taxon>Eukaryota</taxon>
        <taxon>Fungi</taxon>
        <taxon>Fungi incertae sedis</taxon>
        <taxon>Zoopagomycota</taxon>
        <taxon>Kickxellomycotina</taxon>
        <taxon>Kickxellomycetes</taxon>
        <taxon>Kickxellales</taxon>
        <taxon>Kickxellaceae</taxon>
        <taxon>Mycoemilia</taxon>
    </lineage>
</organism>
<dbReference type="InterPro" id="IPR012863">
    <property type="entry name" value="DUF1636"/>
</dbReference>
<dbReference type="Pfam" id="PF07845">
    <property type="entry name" value="DUF1636"/>
    <property type="match status" value="1"/>
</dbReference>